<dbReference type="InterPro" id="IPR032408">
    <property type="entry name" value="RisS_PPD"/>
</dbReference>
<keyword evidence="11" id="KW-0067">ATP-binding</keyword>
<dbReference type="EMBL" id="WNWM01000002">
    <property type="protein sequence ID" value="MUI15182.1"/>
    <property type="molecule type" value="Genomic_DNA"/>
</dbReference>
<dbReference type="Pfam" id="PF00512">
    <property type="entry name" value="HisKA"/>
    <property type="match status" value="1"/>
</dbReference>
<evidence type="ECO:0000313" key="18">
    <source>
        <dbReference type="EMBL" id="MUI15182.1"/>
    </source>
</evidence>
<dbReference type="Proteomes" id="UP000431684">
    <property type="component" value="Unassembled WGS sequence"/>
</dbReference>
<dbReference type="PANTHER" id="PTHR44936">
    <property type="entry name" value="SENSOR PROTEIN CREC"/>
    <property type="match status" value="1"/>
</dbReference>
<dbReference type="SMART" id="SM00387">
    <property type="entry name" value="HATPase_c"/>
    <property type="match status" value="1"/>
</dbReference>
<evidence type="ECO:0000256" key="4">
    <source>
        <dbReference type="ARBA" id="ARBA00022475"/>
    </source>
</evidence>
<evidence type="ECO:0000256" key="5">
    <source>
        <dbReference type="ARBA" id="ARBA00022519"/>
    </source>
</evidence>
<keyword evidence="8 15" id="KW-0812">Transmembrane</keyword>
<dbReference type="InterPro" id="IPR003661">
    <property type="entry name" value="HisK_dim/P_dom"/>
</dbReference>
<comment type="catalytic activity">
    <reaction evidence="1">
        <text>ATP + protein L-histidine = ADP + protein N-phospho-L-histidine.</text>
        <dbReference type="EC" id="2.7.13.3"/>
    </reaction>
</comment>
<evidence type="ECO:0000256" key="12">
    <source>
        <dbReference type="ARBA" id="ARBA00022989"/>
    </source>
</evidence>
<keyword evidence="7" id="KW-0808">Transferase</keyword>
<dbReference type="Gene3D" id="3.30.565.10">
    <property type="entry name" value="Histidine kinase-like ATPase, C-terminal domain"/>
    <property type="match status" value="1"/>
</dbReference>
<dbReference type="InterPro" id="IPR050980">
    <property type="entry name" value="2C_sensor_his_kinase"/>
</dbReference>
<dbReference type="GO" id="GO:0005886">
    <property type="term" value="C:plasma membrane"/>
    <property type="evidence" value="ECO:0007669"/>
    <property type="project" value="UniProtKB-SubCell"/>
</dbReference>
<evidence type="ECO:0000256" key="10">
    <source>
        <dbReference type="ARBA" id="ARBA00022777"/>
    </source>
</evidence>
<dbReference type="PROSITE" id="PS50885">
    <property type="entry name" value="HAMP"/>
    <property type="match status" value="1"/>
</dbReference>
<keyword evidence="10" id="KW-0418">Kinase</keyword>
<dbReference type="SUPFAM" id="SSF158472">
    <property type="entry name" value="HAMP domain-like"/>
    <property type="match status" value="1"/>
</dbReference>
<dbReference type="SMART" id="SM00304">
    <property type="entry name" value="HAMP"/>
    <property type="match status" value="1"/>
</dbReference>
<reference evidence="18 19" key="1">
    <citation type="submission" date="2019-11" db="EMBL/GenBank/DDBJ databases">
        <title>Draft Genome Sequences of Six Type Strains of the Genus Massilia.</title>
        <authorList>
            <person name="Miess H."/>
            <person name="Frediansyah A."/>
            <person name="Goeker M."/>
            <person name="Gross H."/>
        </authorList>
    </citation>
    <scope>NUCLEOTIDE SEQUENCE [LARGE SCALE GENOMIC DNA]</scope>
    <source>
        <strain evidence="18 19">DSM 17513</strain>
    </source>
</reference>
<comment type="caution">
    <text evidence="18">The sequence shown here is derived from an EMBL/GenBank/DDBJ whole genome shotgun (WGS) entry which is preliminary data.</text>
</comment>
<feature type="transmembrane region" description="Helical" evidence="15">
    <location>
        <begin position="161"/>
        <end position="183"/>
    </location>
</feature>
<evidence type="ECO:0000256" key="9">
    <source>
        <dbReference type="ARBA" id="ARBA00022741"/>
    </source>
</evidence>
<dbReference type="AlphaFoldDB" id="A0A6I3XPH9"/>
<name>A0A6I3XPH9_9BURK</name>
<feature type="transmembrane region" description="Helical" evidence="15">
    <location>
        <begin position="20"/>
        <end position="41"/>
    </location>
</feature>
<dbReference type="SUPFAM" id="SSF55874">
    <property type="entry name" value="ATPase domain of HSP90 chaperone/DNA topoisomerase II/histidine kinase"/>
    <property type="match status" value="1"/>
</dbReference>
<dbReference type="PANTHER" id="PTHR44936:SF5">
    <property type="entry name" value="SENSOR HISTIDINE KINASE ENVZ"/>
    <property type="match status" value="1"/>
</dbReference>
<organism evidence="18 19">
    <name type="scientific">Pseudoduganella dura</name>
    <dbReference type="NCBI Taxonomy" id="321982"/>
    <lineage>
        <taxon>Bacteria</taxon>
        <taxon>Pseudomonadati</taxon>
        <taxon>Pseudomonadota</taxon>
        <taxon>Betaproteobacteria</taxon>
        <taxon>Burkholderiales</taxon>
        <taxon>Oxalobacteraceae</taxon>
        <taxon>Telluria group</taxon>
        <taxon>Pseudoduganella</taxon>
    </lineage>
</organism>
<comment type="subcellular location">
    <subcellularLocation>
        <location evidence="2">Cell inner membrane</location>
        <topology evidence="2">Multi-pass membrane protein</topology>
    </subcellularLocation>
</comment>
<evidence type="ECO:0000256" key="7">
    <source>
        <dbReference type="ARBA" id="ARBA00022679"/>
    </source>
</evidence>
<dbReference type="Pfam" id="PF16524">
    <property type="entry name" value="RisS_PPD"/>
    <property type="match status" value="1"/>
</dbReference>
<dbReference type="OrthoDB" id="9804645at2"/>
<keyword evidence="9" id="KW-0547">Nucleotide-binding</keyword>
<evidence type="ECO:0000259" key="17">
    <source>
        <dbReference type="PROSITE" id="PS50885"/>
    </source>
</evidence>
<keyword evidence="12 15" id="KW-1133">Transmembrane helix</keyword>
<evidence type="ECO:0000256" key="2">
    <source>
        <dbReference type="ARBA" id="ARBA00004429"/>
    </source>
</evidence>
<evidence type="ECO:0000256" key="13">
    <source>
        <dbReference type="ARBA" id="ARBA00023012"/>
    </source>
</evidence>
<evidence type="ECO:0000256" key="1">
    <source>
        <dbReference type="ARBA" id="ARBA00000085"/>
    </source>
</evidence>
<protein>
    <recommendedName>
        <fullName evidence="3">histidine kinase</fullName>
        <ecNumber evidence="3">2.7.13.3</ecNumber>
    </recommendedName>
</protein>
<keyword evidence="13" id="KW-0902">Two-component regulatory system</keyword>
<evidence type="ECO:0000259" key="16">
    <source>
        <dbReference type="PROSITE" id="PS50109"/>
    </source>
</evidence>
<dbReference type="InterPro" id="IPR036097">
    <property type="entry name" value="HisK_dim/P_sf"/>
</dbReference>
<dbReference type="InterPro" id="IPR038421">
    <property type="entry name" value="RisS_PPD_sf"/>
</dbReference>
<dbReference type="InterPro" id="IPR003594">
    <property type="entry name" value="HATPase_dom"/>
</dbReference>
<dbReference type="Gene3D" id="1.10.287.130">
    <property type="match status" value="1"/>
</dbReference>
<proteinExistence type="predicted"/>
<keyword evidence="19" id="KW-1185">Reference proteome</keyword>
<dbReference type="Gene3D" id="3.30.450.300">
    <property type="entry name" value="Sensor histidine kinase RisS, periplasmic domain"/>
    <property type="match status" value="1"/>
</dbReference>
<dbReference type="GO" id="GO:0000155">
    <property type="term" value="F:phosphorelay sensor kinase activity"/>
    <property type="evidence" value="ECO:0007669"/>
    <property type="project" value="InterPro"/>
</dbReference>
<dbReference type="InterPro" id="IPR036890">
    <property type="entry name" value="HATPase_C_sf"/>
</dbReference>
<evidence type="ECO:0000256" key="11">
    <source>
        <dbReference type="ARBA" id="ARBA00022840"/>
    </source>
</evidence>
<gene>
    <name evidence="18" type="ORF">GJV26_22330</name>
</gene>
<accession>A0A6I3XPH9</accession>
<evidence type="ECO:0000256" key="6">
    <source>
        <dbReference type="ARBA" id="ARBA00022553"/>
    </source>
</evidence>
<dbReference type="CDD" id="cd06225">
    <property type="entry name" value="HAMP"/>
    <property type="match status" value="1"/>
</dbReference>
<feature type="domain" description="Histidine kinase" evidence="16">
    <location>
        <begin position="241"/>
        <end position="450"/>
    </location>
</feature>
<evidence type="ECO:0000313" key="19">
    <source>
        <dbReference type="Proteomes" id="UP000431684"/>
    </source>
</evidence>
<keyword evidence="5" id="KW-0997">Cell inner membrane</keyword>
<dbReference type="InterPro" id="IPR004358">
    <property type="entry name" value="Sig_transdc_His_kin-like_C"/>
</dbReference>
<dbReference type="Pfam" id="PF00672">
    <property type="entry name" value="HAMP"/>
    <property type="match status" value="1"/>
</dbReference>
<dbReference type="CDD" id="cd00082">
    <property type="entry name" value="HisKA"/>
    <property type="match status" value="1"/>
</dbReference>
<dbReference type="InterPro" id="IPR003660">
    <property type="entry name" value="HAMP_dom"/>
</dbReference>
<evidence type="ECO:0000256" key="15">
    <source>
        <dbReference type="SAM" id="Phobius"/>
    </source>
</evidence>
<dbReference type="SMART" id="SM00388">
    <property type="entry name" value="HisKA"/>
    <property type="match status" value="1"/>
</dbReference>
<evidence type="ECO:0000256" key="8">
    <source>
        <dbReference type="ARBA" id="ARBA00022692"/>
    </source>
</evidence>
<dbReference type="PROSITE" id="PS50109">
    <property type="entry name" value="HIS_KIN"/>
    <property type="match status" value="1"/>
</dbReference>
<evidence type="ECO:0000256" key="3">
    <source>
        <dbReference type="ARBA" id="ARBA00012438"/>
    </source>
</evidence>
<feature type="domain" description="HAMP" evidence="17">
    <location>
        <begin position="181"/>
        <end position="233"/>
    </location>
</feature>
<evidence type="ECO:0000256" key="14">
    <source>
        <dbReference type="ARBA" id="ARBA00023136"/>
    </source>
</evidence>
<keyword evidence="6" id="KW-0597">Phosphoprotein</keyword>
<sequence length="450" mass="49858">MRFRNFTVARLKSGLFWRTFLLLGVLTTLSTASWIGMYSIVQRDPQAQQLAAQVISVVTITRAALTHSAPELRTELLFELVSNEGIRVFLLEDNDEVDPPPDNPLMPDIEQLVKAKLGKDTRFSARVNGMRGFWVSFKIGEDQYWLMLERERIQGLTGIQWLGWAAAVSVVSLLGAALISSLVNAPLRRLTAAFHSIAQGRAPQPLPEKGPQEIRQANRSFNQMVDDLQQVESDRAVILAGISHDLRTPLTRMQLEVEMADLLPDARDGMKSDLAQMDAIIAQFLDYAKPTEAATFVPVDVSDMLQEVAHDVSRLADVKVTTDIVENAQVRGNLTDLKRVLHNLIENARRYGKTPGTDLAEIDICCSVKRVHAARRVVIDVQDHGVGVPEERMAELLKPFTRLDTARGQANGAGLGLAIVERVLQRHGAELQLSNREGGGLLIQITMEAI</sequence>
<dbReference type="InterPro" id="IPR005467">
    <property type="entry name" value="His_kinase_dom"/>
</dbReference>
<dbReference type="RefSeq" id="WP_155710902.1">
    <property type="nucleotide sequence ID" value="NZ_BMWU01000062.1"/>
</dbReference>
<keyword evidence="14 15" id="KW-0472">Membrane</keyword>
<dbReference type="GO" id="GO:0005524">
    <property type="term" value="F:ATP binding"/>
    <property type="evidence" value="ECO:0007669"/>
    <property type="project" value="UniProtKB-KW"/>
</dbReference>
<dbReference type="EC" id="2.7.13.3" evidence="3"/>
<keyword evidence="4" id="KW-1003">Cell membrane</keyword>
<dbReference type="SUPFAM" id="SSF47384">
    <property type="entry name" value="Homodimeric domain of signal transducing histidine kinase"/>
    <property type="match status" value="1"/>
</dbReference>
<dbReference type="Pfam" id="PF02518">
    <property type="entry name" value="HATPase_c"/>
    <property type="match status" value="1"/>
</dbReference>
<dbReference type="PRINTS" id="PR00344">
    <property type="entry name" value="BCTRLSENSOR"/>
</dbReference>